<reference evidence="1" key="2">
    <citation type="journal article" date="2024" name="Plant">
        <title>Genomic evolution and insights into agronomic trait innovations of Sesamum species.</title>
        <authorList>
            <person name="Miao H."/>
            <person name="Wang L."/>
            <person name="Qu L."/>
            <person name="Liu H."/>
            <person name="Sun Y."/>
            <person name="Le M."/>
            <person name="Wang Q."/>
            <person name="Wei S."/>
            <person name="Zheng Y."/>
            <person name="Lin W."/>
            <person name="Duan Y."/>
            <person name="Cao H."/>
            <person name="Xiong S."/>
            <person name="Wang X."/>
            <person name="Wei L."/>
            <person name="Li C."/>
            <person name="Ma Q."/>
            <person name="Ju M."/>
            <person name="Zhao R."/>
            <person name="Li G."/>
            <person name="Mu C."/>
            <person name="Tian Q."/>
            <person name="Mei H."/>
            <person name="Zhang T."/>
            <person name="Gao T."/>
            <person name="Zhang H."/>
        </authorList>
    </citation>
    <scope>NUCLEOTIDE SEQUENCE</scope>
    <source>
        <strain evidence="1">KEN1</strain>
    </source>
</reference>
<reference evidence="1" key="1">
    <citation type="submission" date="2020-06" db="EMBL/GenBank/DDBJ databases">
        <authorList>
            <person name="Li T."/>
            <person name="Hu X."/>
            <person name="Zhang T."/>
            <person name="Song X."/>
            <person name="Zhang H."/>
            <person name="Dai N."/>
            <person name="Sheng W."/>
            <person name="Hou X."/>
            <person name="Wei L."/>
        </authorList>
    </citation>
    <scope>NUCLEOTIDE SEQUENCE</scope>
    <source>
        <strain evidence="1">KEN1</strain>
        <tissue evidence="1">Leaf</tissue>
    </source>
</reference>
<gene>
    <name evidence="1" type="ORF">Slati_2445300</name>
</gene>
<dbReference type="EMBL" id="JACGWN010000008">
    <property type="protein sequence ID" value="KAL0439623.1"/>
    <property type="molecule type" value="Genomic_DNA"/>
</dbReference>
<protein>
    <recommendedName>
        <fullName evidence="2">Reverse transcriptase zinc-binding domain-containing protein</fullName>
    </recommendedName>
</protein>
<sequence>MDDGCCVCFYPDEDVIHVLRRCSFARLVWACSDLPWKSLDCSCVSVEDWFRRVFGELGSQDWALFLTICWALWGRRNQRLFEGCSLDALAIIRMARRSLSGQISVPVEELGVHSLAPC</sequence>
<dbReference type="AlphaFoldDB" id="A0AAW2WE80"/>
<organism evidence="1">
    <name type="scientific">Sesamum latifolium</name>
    <dbReference type="NCBI Taxonomy" id="2727402"/>
    <lineage>
        <taxon>Eukaryota</taxon>
        <taxon>Viridiplantae</taxon>
        <taxon>Streptophyta</taxon>
        <taxon>Embryophyta</taxon>
        <taxon>Tracheophyta</taxon>
        <taxon>Spermatophyta</taxon>
        <taxon>Magnoliopsida</taxon>
        <taxon>eudicotyledons</taxon>
        <taxon>Gunneridae</taxon>
        <taxon>Pentapetalae</taxon>
        <taxon>asterids</taxon>
        <taxon>lamiids</taxon>
        <taxon>Lamiales</taxon>
        <taxon>Pedaliaceae</taxon>
        <taxon>Sesamum</taxon>
    </lineage>
</organism>
<comment type="caution">
    <text evidence="1">The sequence shown here is derived from an EMBL/GenBank/DDBJ whole genome shotgun (WGS) entry which is preliminary data.</text>
</comment>
<evidence type="ECO:0000313" key="1">
    <source>
        <dbReference type="EMBL" id="KAL0439623.1"/>
    </source>
</evidence>
<accession>A0AAW2WE80</accession>
<proteinExistence type="predicted"/>
<evidence type="ECO:0008006" key="2">
    <source>
        <dbReference type="Google" id="ProtNLM"/>
    </source>
</evidence>
<name>A0AAW2WE80_9LAMI</name>